<dbReference type="PANTHER" id="PTHR43840">
    <property type="entry name" value="MITOCHONDRIAL METAL TRANSPORTER 1-RELATED"/>
    <property type="match status" value="1"/>
</dbReference>
<dbReference type="GO" id="GO:0015341">
    <property type="term" value="F:zinc efflux antiporter activity"/>
    <property type="evidence" value="ECO:0007669"/>
    <property type="project" value="TreeGrafter"/>
</dbReference>
<keyword evidence="4 7" id="KW-0812">Transmembrane</keyword>
<evidence type="ECO:0000259" key="9">
    <source>
        <dbReference type="Pfam" id="PF16916"/>
    </source>
</evidence>
<keyword evidence="11" id="KW-1185">Reference proteome</keyword>
<evidence type="ECO:0000313" key="11">
    <source>
        <dbReference type="Proteomes" id="UP000516160"/>
    </source>
</evidence>
<organism evidence="10 11">
    <name type="scientific">Alkalicella caledoniensis</name>
    <dbReference type="NCBI Taxonomy" id="2731377"/>
    <lineage>
        <taxon>Bacteria</taxon>
        <taxon>Bacillati</taxon>
        <taxon>Bacillota</taxon>
        <taxon>Clostridia</taxon>
        <taxon>Eubacteriales</taxon>
        <taxon>Proteinivoracaceae</taxon>
        <taxon>Alkalicella</taxon>
    </lineage>
</organism>
<feature type="domain" description="Cation efflux protein cytoplasmic" evidence="9">
    <location>
        <begin position="205"/>
        <end position="282"/>
    </location>
</feature>
<keyword evidence="3" id="KW-0813">Transport</keyword>
<dbReference type="NCBIfam" id="TIGR01297">
    <property type="entry name" value="CDF"/>
    <property type="match status" value="1"/>
</dbReference>
<dbReference type="SUPFAM" id="SSF161111">
    <property type="entry name" value="Cation efflux protein transmembrane domain-like"/>
    <property type="match status" value="1"/>
</dbReference>
<accession>A0A7G9W9A6</accession>
<dbReference type="Pfam" id="PF16916">
    <property type="entry name" value="ZT_dimer"/>
    <property type="match status" value="1"/>
</dbReference>
<dbReference type="InterPro" id="IPR050291">
    <property type="entry name" value="CDF_Transporter"/>
</dbReference>
<dbReference type="GO" id="GO:0006882">
    <property type="term" value="P:intracellular zinc ion homeostasis"/>
    <property type="evidence" value="ECO:0007669"/>
    <property type="project" value="TreeGrafter"/>
</dbReference>
<dbReference type="Gene3D" id="3.30.70.1350">
    <property type="entry name" value="Cation efflux protein, cytoplasmic domain"/>
    <property type="match status" value="1"/>
</dbReference>
<dbReference type="FunFam" id="1.20.1510.10:FF:000006">
    <property type="entry name" value="Divalent cation efflux transporter"/>
    <property type="match status" value="1"/>
</dbReference>
<dbReference type="EMBL" id="CP058559">
    <property type="protein sequence ID" value="QNO15268.1"/>
    <property type="molecule type" value="Genomic_DNA"/>
</dbReference>
<gene>
    <name evidence="10" type="ORF">HYG86_11095</name>
</gene>
<dbReference type="InterPro" id="IPR036837">
    <property type="entry name" value="Cation_efflux_CTD_sf"/>
</dbReference>
<proteinExistence type="inferred from homology"/>
<keyword evidence="5 7" id="KW-1133">Transmembrane helix</keyword>
<feature type="transmembrane region" description="Helical" evidence="7">
    <location>
        <begin position="38"/>
        <end position="57"/>
    </location>
</feature>
<comment type="similarity">
    <text evidence="2">Belongs to the cation diffusion facilitator (CDF) transporter (TC 2.A.4) family.</text>
</comment>
<dbReference type="PANTHER" id="PTHR43840:SF15">
    <property type="entry name" value="MITOCHONDRIAL METAL TRANSPORTER 1-RELATED"/>
    <property type="match status" value="1"/>
</dbReference>
<evidence type="ECO:0000256" key="5">
    <source>
        <dbReference type="ARBA" id="ARBA00022989"/>
    </source>
</evidence>
<evidence type="ECO:0000256" key="7">
    <source>
        <dbReference type="SAM" id="Phobius"/>
    </source>
</evidence>
<dbReference type="GO" id="GO:0005886">
    <property type="term" value="C:plasma membrane"/>
    <property type="evidence" value="ECO:0007669"/>
    <property type="project" value="TreeGrafter"/>
</dbReference>
<feature type="transmembrane region" description="Helical" evidence="7">
    <location>
        <begin position="112"/>
        <end position="133"/>
    </location>
</feature>
<evidence type="ECO:0000256" key="3">
    <source>
        <dbReference type="ARBA" id="ARBA00022448"/>
    </source>
</evidence>
<dbReference type="Gene3D" id="1.20.1510.10">
    <property type="entry name" value="Cation efflux protein transmembrane domain"/>
    <property type="match status" value="1"/>
</dbReference>
<dbReference type="SUPFAM" id="SSF160240">
    <property type="entry name" value="Cation efflux protein cytoplasmic domain-like"/>
    <property type="match status" value="1"/>
</dbReference>
<dbReference type="InterPro" id="IPR027470">
    <property type="entry name" value="Cation_efflux_CTD"/>
</dbReference>
<feature type="transmembrane region" description="Helical" evidence="7">
    <location>
        <begin position="6"/>
        <end position="26"/>
    </location>
</feature>
<dbReference type="Pfam" id="PF01545">
    <property type="entry name" value="Cation_efflux"/>
    <property type="match status" value="1"/>
</dbReference>
<dbReference type="InterPro" id="IPR027469">
    <property type="entry name" value="Cation_efflux_TMD_sf"/>
</dbReference>
<evidence type="ECO:0000256" key="2">
    <source>
        <dbReference type="ARBA" id="ARBA00008114"/>
    </source>
</evidence>
<dbReference type="RefSeq" id="WP_213165632.1">
    <property type="nucleotide sequence ID" value="NZ_CP058559.1"/>
</dbReference>
<keyword evidence="6 7" id="KW-0472">Membrane</keyword>
<evidence type="ECO:0000313" key="10">
    <source>
        <dbReference type="EMBL" id="QNO15268.1"/>
    </source>
</evidence>
<name>A0A7G9W9A6_ALKCA</name>
<dbReference type="InterPro" id="IPR058533">
    <property type="entry name" value="Cation_efflux_TM"/>
</dbReference>
<sequence>MNKVRAAFLAIGVSIFLVIFQVIVGLKTNSISIISDAMHSTMDVFASTITLIAIHFAKKPADKCHNYGHGKYEDLAAAIQSVLIFIVSITIITQAVLRIYHRSLITETLPGIIMMIVSITLHGAAVLVMLKVAKKEKSTALKANALHLLTDVITSIGVIVGLIFIRFTGLRLIDPIVAIVVALIIIKTGYDIGKESISQLLDRSLSQEDIDKIKGIIDSYSPPALDYHHLRSRKVGIIRQVDLHLIFPDDFSLTEAHDISSAIERDIHNTISDIRTTIHLEPKTHKHPYKW</sequence>
<dbReference type="GO" id="GO:0015093">
    <property type="term" value="F:ferrous iron transmembrane transporter activity"/>
    <property type="evidence" value="ECO:0007669"/>
    <property type="project" value="TreeGrafter"/>
</dbReference>
<feature type="transmembrane region" description="Helical" evidence="7">
    <location>
        <begin position="77"/>
        <end position="100"/>
    </location>
</feature>
<evidence type="ECO:0000259" key="8">
    <source>
        <dbReference type="Pfam" id="PF01545"/>
    </source>
</evidence>
<dbReference type="InterPro" id="IPR002524">
    <property type="entry name" value="Cation_efflux"/>
</dbReference>
<evidence type="ECO:0000256" key="1">
    <source>
        <dbReference type="ARBA" id="ARBA00004141"/>
    </source>
</evidence>
<dbReference type="KEGG" id="acae:HYG86_11095"/>
<feature type="transmembrane region" description="Helical" evidence="7">
    <location>
        <begin position="145"/>
        <end position="165"/>
    </location>
</feature>
<feature type="domain" description="Cation efflux protein transmembrane" evidence="8">
    <location>
        <begin position="8"/>
        <end position="201"/>
    </location>
</feature>
<dbReference type="Proteomes" id="UP000516160">
    <property type="component" value="Chromosome"/>
</dbReference>
<dbReference type="AlphaFoldDB" id="A0A7G9W9A6"/>
<protein>
    <submittedName>
        <fullName evidence="10">Cation transporter</fullName>
    </submittedName>
</protein>
<evidence type="ECO:0000256" key="6">
    <source>
        <dbReference type="ARBA" id="ARBA00023136"/>
    </source>
</evidence>
<evidence type="ECO:0000256" key="4">
    <source>
        <dbReference type="ARBA" id="ARBA00022692"/>
    </source>
</evidence>
<reference evidence="10 11" key="1">
    <citation type="submission" date="2020-07" db="EMBL/GenBank/DDBJ databases">
        <title>Alkalicella. sp. LB2 genome.</title>
        <authorList>
            <person name="Postec A."/>
            <person name="Quemeneur M."/>
        </authorList>
    </citation>
    <scope>NUCLEOTIDE SEQUENCE [LARGE SCALE GENOMIC DNA]</scope>
    <source>
        <strain evidence="10 11">LB2</strain>
    </source>
</reference>
<comment type="subcellular location">
    <subcellularLocation>
        <location evidence="1">Membrane</location>
        <topology evidence="1">Multi-pass membrane protein</topology>
    </subcellularLocation>
</comment>
<dbReference type="GO" id="GO:0015086">
    <property type="term" value="F:cadmium ion transmembrane transporter activity"/>
    <property type="evidence" value="ECO:0007669"/>
    <property type="project" value="TreeGrafter"/>
</dbReference>